<reference evidence="9 10" key="1">
    <citation type="submission" date="2021-08" db="EMBL/GenBank/DDBJ databases">
        <title>Helicobacter spp. isolated from feces of Anatolian Ground Squirrel (Spermophilus xanthoprymnus) in Turkey.</title>
        <authorList>
            <person name="Aydin F."/>
            <person name="Abay S."/>
            <person name="Kayman T."/>
            <person name="Karakaya E."/>
            <person name="Saticioglu I.B."/>
        </authorList>
    </citation>
    <scope>NUCLEOTIDE SEQUENCE [LARGE SCALE GENOMIC DNA]</scope>
    <source>
        <strain evidence="9 10">Faydin-H70</strain>
    </source>
</reference>
<dbReference type="InterPro" id="IPR006224">
    <property type="entry name" value="PsdUridine_synth_RluA-like_CS"/>
</dbReference>
<organism evidence="9 10">
    <name type="scientific">Helicobacter turcicus</name>
    <dbReference type="NCBI Taxonomy" id="2867412"/>
    <lineage>
        <taxon>Bacteria</taxon>
        <taxon>Pseudomonadati</taxon>
        <taxon>Campylobacterota</taxon>
        <taxon>Epsilonproteobacteria</taxon>
        <taxon>Campylobacterales</taxon>
        <taxon>Helicobacteraceae</taxon>
        <taxon>Helicobacter</taxon>
    </lineage>
</organism>
<dbReference type="Proteomes" id="UP000700059">
    <property type="component" value="Unassembled WGS sequence"/>
</dbReference>
<evidence type="ECO:0000256" key="6">
    <source>
        <dbReference type="PROSITE-ProRule" id="PRU00182"/>
    </source>
</evidence>
<feature type="compositionally biased region" description="Polar residues" evidence="7">
    <location>
        <begin position="35"/>
        <end position="48"/>
    </location>
</feature>
<dbReference type="PANTHER" id="PTHR21600:SF44">
    <property type="entry name" value="RIBOSOMAL LARGE SUBUNIT PSEUDOURIDINE SYNTHASE D"/>
    <property type="match status" value="1"/>
</dbReference>
<feature type="compositionally biased region" description="Polar residues" evidence="7">
    <location>
        <begin position="1"/>
        <end position="13"/>
    </location>
</feature>
<dbReference type="InterPro" id="IPR020103">
    <property type="entry name" value="PsdUridine_synth_cat_dom_sf"/>
</dbReference>
<sequence length="292" mass="32868">MQSNKLPKTQKSILSKKIPKNIKRDSKQSFKKTSNKQAQSPKTPKNTQKAYKLLALQENISNNEAKSLIDKGLVSIKGKKILIARGLLAPNTRFSIQQIQSIKEIFQDKNILALEKPAFLTSEEVAKNYPQWTLLHRLDKETSGILLLVKDNSPFHLEAKEAFKQFQVLKQYTAIVEGILDEECEITAPLIIKKGKCAKVSVSKTKEGQRAITHITPLEIFGKKTKLNVQIKTGKTHQIRAHLAHIKHPIIGDVLYGGKPSSRILLHAHHVALLGYDFISSEPSEFIFKDNL</sequence>
<dbReference type="SUPFAM" id="SSF55120">
    <property type="entry name" value="Pseudouridine synthase"/>
    <property type="match status" value="1"/>
</dbReference>
<proteinExistence type="inferred from homology"/>
<dbReference type="CDD" id="cd02869">
    <property type="entry name" value="PseudoU_synth_RluA_like"/>
    <property type="match status" value="1"/>
</dbReference>
<dbReference type="Pfam" id="PF00849">
    <property type="entry name" value="PseudoU_synth_2"/>
    <property type="match status" value="1"/>
</dbReference>
<dbReference type="RefSeq" id="WP_221531532.1">
    <property type="nucleotide sequence ID" value="NZ_JAIGYP010000002.1"/>
</dbReference>
<comment type="catalytic activity">
    <reaction evidence="1">
        <text>a uridine in RNA = a pseudouridine in RNA</text>
        <dbReference type="Rhea" id="RHEA:48348"/>
        <dbReference type="Rhea" id="RHEA-COMP:12068"/>
        <dbReference type="Rhea" id="RHEA-COMP:12069"/>
        <dbReference type="ChEBI" id="CHEBI:65314"/>
        <dbReference type="ChEBI" id="CHEBI:65315"/>
    </reaction>
</comment>
<feature type="region of interest" description="Disordered" evidence="7">
    <location>
        <begin position="1"/>
        <end position="48"/>
    </location>
</feature>
<evidence type="ECO:0000256" key="5">
    <source>
        <dbReference type="ARBA" id="ARBA00033164"/>
    </source>
</evidence>
<keyword evidence="3" id="KW-0413">Isomerase</keyword>
<dbReference type="InterPro" id="IPR050188">
    <property type="entry name" value="RluA_PseudoU_synthase"/>
</dbReference>
<evidence type="ECO:0000256" key="7">
    <source>
        <dbReference type="SAM" id="MobiDB-lite"/>
    </source>
</evidence>
<dbReference type="PANTHER" id="PTHR21600">
    <property type="entry name" value="MITOCHONDRIAL RNA PSEUDOURIDINE SYNTHASE"/>
    <property type="match status" value="1"/>
</dbReference>
<accession>A0ABS7JLM2</accession>
<keyword evidence="6" id="KW-0694">RNA-binding</keyword>
<evidence type="ECO:0000313" key="9">
    <source>
        <dbReference type="EMBL" id="MBX7490294.1"/>
    </source>
</evidence>
<evidence type="ECO:0000256" key="3">
    <source>
        <dbReference type="ARBA" id="ARBA00023235"/>
    </source>
</evidence>
<feature type="domain" description="Pseudouridine synthase RsuA/RluA-like" evidence="8">
    <location>
        <begin position="121"/>
        <end position="245"/>
    </location>
</feature>
<dbReference type="EMBL" id="JAIGYQ010000002">
    <property type="protein sequence ID" value="MBX7490294.1"/>
    <property type="molecule type" value="Genomic_DNA"/>
</dbReference>
<protein>
    <recommendedName>
        <fullName evidence="4">RNA pseudouridylate synthase</fullName>
    </recommendedName>
    <alternativeName>
        <fullName evidence="5">RNA-uridine isomerase</fullName>
    </alternativeName>
</protein>
<dbReference type="PROSITE" id="PS50889">
    <property type="entry name" value="S4"/>
    <property type="match status" value="1"/>
</dbReference>
<name>A0ABS7JLM2_9HELI</name>
<evidence type="ECO:0000256" key="1">
    <source>
        <dbReference type="ARBA" id="ARBA00000073"/>
    </source>
</evidence>
<dbReference type="InterPro" id="IPR006145">
    <property type="entry name" value="PsdUridine_synth_RsuA/RluA"/>
</dbReference>
<keyword evidence="10" id="KW-1185">Reference proteome</keyword>
<evidence type="ECO:0000256" key="4">
    <source>
        <dbReference type="ARBA" id="ARBA00031870"/>
    </source>
</evidence>
<evidence type="ECO:0000259" key="8">
    <source>
        <dbReference type="Pfam" id="PF00849"/>
    </source>
</evidence>
<dbReference type="Gene3D" id="3.30.2350.10">
    <property type="entry name" value="Pseudouridine synthase"/>
    <property type="match status" value="1"/>
</dbReference>
<gene>
    <name evidence="9" type="ORF">K4G57_02220</name>
</gene>
<dbReference type="PROSITE" id="PS01129">
    <property type="entry name" value="PSI_RLU"/>
    <property type="match status" value="1"/>
</dbReference>
<comment type="similarity">
    <text evidence="2">Belongs to the pseudouridine synthase RluA family.</text>
</comment>
<evidence type="ECO:0000256" key="2">
    <source>
        <dbReference type="ARBA" id="ARBA00010876"/>
    </source>
</evidence>
<evidence type="ECO:0000313" key="10">
    <source>
        <dbReference type="Proteomes" id="UP000700059"/>
    </source>
</evidence>
<comment type="caution">
    <text evidence="9">The sequence shown here is derived from an EMBL/GenBank/DDBJ whole genome shotgun (WGS) entry which is preliminary data.</text>
</comment>